<keyword evidence="4" id="KW-1003">Cell membrane</keyword>
<keyword evidence="3" id="KW-0813">Transport</keyword>
<evidence type="ECO:0000256" key="4">
    <source>
        <dbReference type="ARBA" id="ARBA00022475"/>
    </source>
</evidence>
<keyword evidence="12" id="KW-1185">Reference proteome</keyword>
<feature type="domain" description="TonB C-terminal" evidence="10">
    <location>
        <begin position="205"/>
        <end position="301"/>
    </location>
</feature>
<dbReference type="InterPro" id="IPR051045">
    <property type="entry name" value="TonB-dependent_transducer"/>
</dbReference>
<evidence type="ECO:0000313" key="12">
    <source>
        <dbReference type="Proteomes" id="UP000660024"/>
    </source>
</evidence>
<dbReference type="PROSITE" id="PS52015">
    <property type="entry name" value="TONB_CTD"/>
    <property type="match status" value="1"/>
</dbReference>
<protein>
    <submittedName>
        <fullName evidence="11">TonB family protein</fullName>
    </submittedName>
</protein>
<keyword evidence="9" id="KW-0472">Membrane</keyword>
<comment type="similarity">
    <text evidence="2">Belongs to the TonB family.</text>
</comment>
<dbReference type="PANTHER" id="PTHR33446:SF2">
    <property type="entry name" value="PROTEIN TONB"/>
    <property type="match status" value="1"/>
</dbReference>
<evidence type="ECO:0000256" key="5">
    <source>
        <dbReference type="ARBA" id="ARBA00022519"/>
    </source>
</evidence>
<dbReference type="Pfam" id="PF03544">
    <property type="entry name" value="TonB_C"/>
    <property type="match status" value="1"/>
</dbReference>
<keyword evidence="6" id="KW-0812">Transmembrane</keyword>
<dbReference type="Gene3D" id="3.30.1150.10">
    <property type="match status" value="1"/>
</dbReference>
<evidence type="ECO:0000256" key="9">
    <source>
        <dbReference type="ARBA" id="ARBA00023136"/>
    </source>
</evidence>
<gene>
    <name evidence="11" type="ORF">I5M32_00790</name>
</gene>
<proteinExistence type="inferred from homology"/>
<comment type="caution">
    <text evidence="11">The sequence shown here is derived from an EMBL/GenBank/DDBJ whole genome shotgun (WGS) entry which is preliminary data.</text>
</comment>
<dbReference type="Gene3D" id="3.90.930.1">
    <property type="match status" value="1"/>
</dbReference>
<dbReference type="SUPFAM" id="SSF82185">
    <property type="entry name" value="Histone H3 K4-specific methyltransferase SET7/9 N-terminal domain"/>
    <property type="match status" value="1"/>
</dbReference>
<reference evidence="11 12" key="1">
    <citation type="submission" date="2020-12" db="EMBL/GenBank/DDBJ databases">
        <title>Bacterial novel species Pedobacter sp. SD-b isolated from soil.</title>
        <authorList>
            <person name="Jung H.-Y."/>
        </authorList>
    </citation>
    <scope>NUCLEOTIDE SEQUENCE [LARGE SCALE GENOMIC DNA]</scope>
    <source>
        <strain evidence="11 12">SD-b</strain>
    </source>
</reference>
<evidence type="ECO:0000256" key="6">
    <source>
        <dbReference type="ARBA" id="ARBA00022692"/>
    </source>
</evidence>
<sequence>MRDTPFGNRETRVSVIDSADFTRTISITKNNENLYDVNEYYLDKTVKKIGNSTTDHFLPSYNGNVISYYHNGKKKSEEIFVKGVLKGESKYYYHNGALKKDVIFDIDDKQNRIEQIKEFKDSLGNNFLDAEATGAFKLIESNGNIIEGNYLKGYKDKEWKTVNKKLNVTYLDEYNSGKFVSGKTIDPEGKTTKYNELETFPTFNGGLSAFGSFLSHNLRYPSNAIDNNLQGRVYLQFVIEKDGALTDAKVIKGIGGGCDEEALRVINLSPKWNPGTQRGKPVRVNYTVPIFFQLQTSSPSRTKHFGSYR</sequence>
<dbReference type="InterPro" id="IPR037682">
    <property type="entry name" value="TonB_C"/>
</dbReference>
<keyword evidence="8" id="KW-1133">Transmembrane helix</keyword>
<comment type="subcellular location">
    <subcellularLocation>
        <location evidence="1">Cell inner membrane</location>
        <topology evidence="1">Single-pass membrane protein</topology>
        <orientation evidence="1">Periplasmic side</orientation>
    </subcellularLocation>
</comment>
<evidence type="ECO:0000256" key="2">
    <source>
        <dbReference type="ARBA" id="ARBA00006555"/>
    </source>
</evidence>
<dbReference type="EMBL" id="JAEHFY010000001">
    <property type="protein sequence ID" value="MBK0381481.1"/>
    <property type="molecule type" value="Genomic_DNA"/>
</dbReference>
<evidence type="ECO:0000256" key="8">
    <source>
        <dbReference type="ARBA" id="ARBA00022989"/>
    </source>
</evidence>
<dbReference type="NCBIfam" id="TIGR01352">
    <property type="entry name" value="tonB_Cterm"/>
    <property type="match status" value="1"/>
</dbReference>
<dbReference type="SUPFAM" id="SSF74653">
    <property type="entry name" value="TolA/TonB C-terminal domain"/>
    <property type="match status" value="1"/>
</dbReference>
<dbReference type="Proteomes" id="UP000660024">
    <property type="component" value="Unassembled WGS sequence"/>
</dbReference>
<keyword evidence="5" id="KW-0997">Cell inner membrane</keyword>
<evidence type="ECO:0000256" key="7">
    <source>
        <dbReference type="ARBA" id="ARBA00022927"/>
    </source>
</evidence>
<dbReference type="PANTHER" id="PTHR33446">
    <property type="entry name" value="PROTEIN TONB-RELATED"/>
    <property type="match status" value="1"/>
</dbReference>
<keyword evidence="7" id="KW-0653">Protein transport</keyword>
<name>A0ABS1BF45_9SPHI</name>
<dbReference type="InterPro" id="IPR006260">
    <property type="entry name" value="TonB/TolA_C"/>
</dbReference>
<evidence type="ECO:0000256" key="3">
    <source>
        <dbReference type="ARBA" id="ARBA00022448"/>
    </source>
</evidence>
<evidence type="ECO:0000259" key="10">
    <source>
        <dbReference type="PROSITE" id="PS52015"/>
    </source>
</evidence>
<organism evidence="11 12">
    <name type="scientific">Pedobacter segetis</name>
    <dbReference type="NCBI Taxonomy" id="2793069"/>
    <lineage>
        <taxon>Bacteria</taxon>
        <taxon>Pseudomonadati</taxon>
        <taxon>Bacteroidota</taxon>
        <taxon>Sphingobacteriia</taxon>
        <taxon>Sphingobacteriales</taxon>
        <taxon>Sphingobacteriaceae</taxon>
        <taxon>Pedobacter</taxon>
    </lineage>
</organism>
<evidence type="ECO:0000256" key="1">
    <source>
        <dbReference type="ARBA" id="ARBA00004383"/>
    </source>
</evidence>
<evidence type="ECO:0000313" key="11">
    <source>
        <dbReference type="EMBL" id="MBK0381481.1"/>
    </source>
</evidence>
<accession>A0ABS1BF45</accession>